<dbReference type="SUPFAM" id="SSF54593">
    <property type="entry name" value="Glyoxalase/Bleomycin resistance protein/Dihydroxybiphenyl dioxygenase"/>
    <property type="match status" value="1"/>
</dbReference>
<feature type="domain" description="VOC" evidence="11">
    <location>
        <begin position="50"/>
        <end position="197"/>
    </location>
</feature>
<comment type="similarity">
    <text evidence="2 9">Belongs to the 4HPPD family.</text>
</comment>
<dbReference type="GO" id="GO:0006559">
    <property type="term" value="P:L-phenylalanine catabolic process"/>
    <property type="evidence" value="ECO:0007669"/>
    <property type="project" value="UniProtKB-KW"/>
</dbReference>
<dbReference type="InterPro" id="IPR029068">
    <property type="entry name" value="Glyas_Bleomycin-R_OHBP_Dase"/>
</dbReference>
<evidence type="ECO:0000256" key="6">
    <source>
        <dbReference type="ARBA" id="ARBA00022878"/>
    </source>
</evidence>
<evidence type="ECO:0000256" key="3">
    <source>
        <dbReference type="ARBA" id="ARBA00013222"/>
    </source>
</evidence>
<dbReference type="InterPro" id="IPR005956">
    <property type="entry name" value="4OHPhenylPyrv_dOase"/>
</dbReference>
<dbReference type="PIRSF" id="PIRSF009283">
    <property type="entry name" value="HPP_dOase"/>
    <property type="match status" value="1"/>
</dbReference>
<keyword evidence="7 10" id="KW-0408">Iron</keyword>
<evidence type="ECO:0000256" key="1">
    <source>
        <dbReference type="ARBA" id="ARBA00005162"/>
    </source>
</evidence>
<dbReference type="PROSITE" id="PS51819">
    <property type="entry name" value="VOC"/>
    <property type="match status" value="2"/>
</dbReference>
<evidence type="ECO:0000256" key="4">
    <source>
        <dbReference type="ARBA" id="ARBA00022723"/>
    </source>
</evidence>
<dbReference type="GO" id="GO:0006572">
    <property type="term" value="P:L-tyrosine catabolic process"/>
    <property type="evidence" value="ECO:0007669"/>
    <property type="project" value="UniProtKB-KW"/>
</dbReference>
<reference evidence="12" key="1">
    <citation type="submission" date="2021-01" db="EMBL/GenBank/DDBJ databases">
        <authorList>
            <person name="Corre E."/>
            <person name="Pelletier E."/>
            <person name="Niang G."/>
            <person name="Scheremetjew M."/>
            <person name="Finn R."/>
            <person name="Kale V."/>
            <person name="Holt S."/>
            <person name="Cochrane G."/>
            <person name="Meng A."/>
            <person name="Brown T."/>
            <person name="Cohen L."/>
        </authorList>
    </citation>
    <scope>NUCLEOTIDE SEQUENCE</scope>
    <source>
        <strain evidence="12">CCMP2058</strain>
    </source>
</reference>
<dbReference type="Gene3D" id="3.10.180.10">
    <property type="entry name" value="2,3-Dihydroxybiphenyl 1,2-Dioxygenase, domain 1"/>
    <property type="match status" value="2"/>
</dbReference>
<accession>A0A7S0D3B1</accession>
<evidence type="ECO:0000256" key="9">
    <source>
        <dbReference type="PIRNR" id="PIRNR009283"/>
    </source>
</evidence>
<organism evidence="12">
    <name type="scientific">Amorphochlora amoebiformis</name>
    <dbReference type="NCBI Taxonomy" id="1561963"/>
    <lineage>
        <taxon>Eukaryota</taxon>
        <taxon>Sar</taxon>
        <taxon>Rhizaria</taxon>
        <taxon>Cercozoa</taxon>
        <taxon>Chlorarachniophyceae</taxon>
        <taxon>Amorphochlora</taxon>
    </lineage>
</organism>
<dbReference type="InterPro" id="IPR041736">
    <property type="entry name" value="4OHPhenylPyrv_dOase_N"/>
</dbReference>
<dbReference type="EMBL" id="HBEM01008124">
    <property type="protein sequence ID" value="CAD8440149.1"/>
    <property type="molecule type" value="Transcribed_RNA"/>
</dbReference>
<dbReference type="FunFam" id="3.10.180.10:FF:000013">
    <property type="entry name" value="4-hydroxyphenylpyruvate dioxygenase"/>
    <property type="match status" value="1"/>
</dbReference>
<feature type="binding site" evidence="10">
    <location>
        <position position="229"/>
    </location>
    <ligand>
        <name>Fe cation</name>
        <dbReference type="ChEBI" id="CHEBI:24875"/>
    </ligand>
</feature>
<evidence type="ECO:0000256" key="7">
    <source>
        <dbReference type="ARBA" id="ARBA00023004"/>
    </source>
</evidence>
<keyword evidence="6" id="KW-0828">Tyrosine catabolism</keyword>
<dbReference type="AlphaFoldDB" id="A0A7S0D3B1"/>
<sequence>MFDRIGIRRLDDGAYPRRVRLQVQATLETIKGYKDFVRDNPMSDKFEVLGFNHLELWCSDAMAAWKAFSLGLGMPRIARSELSTGNTRFSSHVIGSGTVKLAFTAPYGYYTAENTEPSHPGALDFDPDSALNFVQKHGTAVRTVGITVANATEAFEVSVRNGATPVNPPKFIQDQNGAAEIAEVSLYGDTVIRWVSYPTENAYSGIFLPGYQDTVDSMPEGFGISRIDHVVGNVRNILPQANAMIAMTGFHEFAEFTSEDVGTVESGLNSLVLANNLENVLLPINEPVEGRRQSQIETYLQHNKGPGVQHVALKTDDIFTTIERMRERGEEWGFELMRRPSDQYYHELPARLGEALSPDDYQWIEKLGLLADKDDQGILLQIFTTPVTHRPTLFLEIIQRIGCEIEAPNGQLEQKGGCGGFGKGNFKELFKSIEDYEKKFVK</sequence>
<keyword evidence="8" id="KW-0585">Phenylalanine catabolism</keyword>
<feature type="domain" description="VOC" evidence="11">
    <location>
        <begin position="226"/>
        <end position="385"/>
    </location>
</feature>
<dbReference type="PANTHER" id="PTHR11959">
    <property type="entry name" value="4-HYDROXYPHENYLPYRUVATE DIOXYGENASE"/>
    <property type="match status" value="1"/>
</dbReference>
<dbReference type="InterPro" id="IPR037523">
    <property type="entry name" value="VOC_core"/>
</dbReference>
<proteinExistence type="inferred from homology"/>
<evidence type="ECO:0000256" key="8">
    <source>
        <dbReference type="ARBA" id="ARBA00023232"/>
    </source>
</evidence>
<feature type="binding site" evidence="10">
    <location>
        <position position="396"/>
    </location>
    <ligand>
        <name>Fe cation</name>
        <dbReference type="ChEBI" id="CHEBI:24875"/>
    </ligand>
</feature>
<evidence type="ECO:0000313" key="12">
    <source>
        <dbReference type="EMBL" id="CAD8440149.1"/>
    </source>
</evidence>
<keyword evidence="4 10" id="KW-0479">Metal-binding</keyword>
<name>A0A7S0D3B1_9EUKA</name>
<feature type="binding site" evidence="10">
    <location>
        <position position="310"/>
    </location>
    <ligand>
        <name>Fe cation</name>
        <dbReference type="ChEBI" id="CHEBI:24875"/>
    </ligand>
</feature>
<comment type="pathway">
    <text evidence="1">Amino-acid degradation; L-phenylalanine degradation; acetoacetate and fumarate from L-phenylalanine: step 3/6.</text>
</comment>
<protein>
    <recommendedName>
        <fullName evidence="3 9">4-hydroxyphenylpyruvate dioxygenase</fullName>
    </recommendedName>
</protein>
<keyword evidence="5" id="KW-0677">Repeat</keyword>
<comment type="cofactor">
    <cofactor evidence="10">
        <name>Fe cation</name>
        <dbReference type="ChEBI" id="CHEBI:24875"/>
    </cofactor>
    <text evidence="10">Binds 1 Fe cation per subunit.</text>
</comment>
<dbReference type="GO" id="GO:0046872">
    <property type="term" value="F:metal ion binding"/>
    <property type="evidence" value="ECO:0007669"/>
    <property type="project" value="UniProtKB-KW"/>
</dbReference>
<gene>
    <name evidence="12" type="ORF">LAMO00422_LOCUS5699</name>
</gene>
<dbReference type="PANTHER" id="PTHR11959:SF1">
    <property type="entry name" value="4-HYDROXYPHENYLPYRUVATE DIOXYGENASE"/>
    <property type="match status" value="1"/>
</dbReference>
<evidence type="ECO:0000256" key="10">
    <source>
        <dbReference type="PIRSR" id="PIRSR009283-1"/>
    </source>
</evidence>
<evidence type="ECO:0000256" key="2">
    <source>
        <dbReference type="ARBA" id="ARBA00005877"/>
    </source>
</evidence>
<evidence type="ECO:0000259" key="11">
    <source>
        <dbReference type="PROSITE" id="PS51819"/>
    </source>
</evidence>
<dbReference type="NCBIfam" id="TIGR01263">
    <property type="entry name" value="4HPPD"/>
    <property type="match status" value="1"/>
</dbReference>
<evidence type="ECO:0000256" key="5">
    <source>
        <dbReference type="ARBA" id="ARBA00022737"/>
    </source>
</evidence>
<dbReference type="CDD" id="cd08342">
    <property type="entry name" value="HPPD_N_like"/>
    <property type="match status" value="1"/>
</dbReference>
<dbReference type="InterPro" id="IPR041735">
    <property type="entry name" value="4OHPhenylPyrv_dOase_C"/>
</dbReference>
<dbReference type="GO" id="GO:0003868">
    <property type="term" value="F:4-hydroxyphenylpyruvate dioxygenase activity"/>
    <property type="evidence" value="ECO:0007669"/>
    <property type="project" value="InterPro"/>
</dbReference>
<dbReference type="CDD" id="cd07250">
    <property type="entry name" value="HPPD_C_like"/>
    <property type="match status" value="1"/>
</dbReference>